<evidence type="ECO:0000256" key="1">
    <source>
        <dbReference type="ARBA" id="ARBA00004123"/>
    </source>
</evidence>
<comment type="caution">
    <text evidence="6">The sequence shown here is derived from an EMBL/GenBank/DDBJ whole genome shotgun (WGS) entry which is preliminary data.</text>
</comment>
<dbReference type="EMBL" id="ML996085">
    <property type="protein sequence ID" value="KAF2153450.1"/>
    <property type="molecule type" value="Genomic_DNA"/>
</dbReference>
<keyword evidence="7" id="KW-1185">Reference proteome</keyword>
<dbReference type="PANTHER" id="PTHR21399:SF0">
    <property type="entry name" value="METHYLOSOME SUBUNIT PICLN"/>
    <property type="match status" value="1"/>
</dbReference>
<feature type="compositionally biased region" description="Low complexity" evidence="5">
    <location>
        <begin position="203"/>
        <end position="219"/>
    </location>
</feature>
<feature type="region of interest" description="Disordered" evidence="5">
    <location>
        <begin position="257"/>
        <end position="328"/>
    </location>
</feature>
<feature type="region of interest" description="Disordered" evidence="5">
    <location>
        <begin position="203"/>
        <end position="239"/>
    </location>
</feature>
<evidence type="ECO:0008006" key="8">
    <source>
        <dbReference type="Google" id="ProtNLM"/>
    </source>
</evidence>
<proteinExistence type="predicted"/>
<accession>A0A9P4MGC6</accession>
<keyword evidence="3" id="KW-0963">Cytoplasm</keyword>
<evidence type="ECO:0000313" key="6">
    <source>
        <dbReference type="EMBL" id="KAF2153450.1"/>
    </source>
</evidence>
<keyword evidence="4" id="KW-0539">Nucleus</keyword>
<comment type="subcellular location">
    <subcellularLocation>
        <location evidence="2">Cytoplasm</location>
    </subcellularLocation>
    <subcellularLocation>
        <location evidence="1">Nucleus</location>
    </subcellularLocation>
</comment>
<dbReference type="GO" id="GO:0000387">
    <property type="term" value="P:spliceosomal snRNP assembly"/>
    <property type="evidence" value="ECO:0007669"/>
    <property type="project" value="TreeGrafter"/>
</dbReference>
<dbReference type="GO" id="GO:0005681">
    <property type="term" value="C:spliceosomal complex"/>
    <property type="evidence" value="ECO:0007669"/>
    <property type="project" value="TreeGrafter"/>
</dbReference>
<dbReference type="AlphaFoldDB" id="A0A9P4MGC6"/>
<dbReference type="Proteomes" id="UP000799439">
    <property type="component" value="Unassembled WGS sequence"/>
</dbReference>
<dbReference type="GO" id="GO:0005829">
    <property type="term" value="C:cytosol"/>
    <property type="evidence" value="ECO:0007669"/>
    <property type="project" value="TreeGrafter"/>
</dbReference>
<evidence type="ECO:0000256" key="3">
    <source>
        <dbReference type="ARBA" id="ARBA00022490"/>
    </source>
</evidence>
<dbReference type="GO" id="GO:0045292">
    <property type="term" value="P:mRNA cis splicing, via spliceosome"/>
    <property type="evidence" value="ECO:0007669"/>
    <property type="project" value="TreeGrafter"/>
</dbReference>
<dbReference type="Gene3D" id="2.30.29.30">
    <property type="entry name" value="Pleckstrin-homology domain (PH domain)/Phosphotyrosine-binding domain (PTB)"/>
    <property type="match status" value="1"/>
</dbReference>
<dbReference type="PANTHER" id="PTHR21399">
    <property type="entry name" value="CHLORIDE CONDUCTANCE REGULATORY PROTEIN ICLN"/>
    <property type="match status" value="1"/>
</dbReference>
<evidence type="ECO:0000256" key="2">
    <source>
        <dbReference type="ARBA" id="ARBA00004496"/>
    </source>
</evidence>
<gene>
    <name evidence="6" type="ORF">K461DRAFT_293715</name>
</gene>
<evidence type="ECO:0000256" key="4">
    <source>
        <dbReference type="ARBA" id="ARBA00023242"/>
    </source>
</evidence>
<protein>
    <recommendedName>
        <fullName evidence="8">Regulator of volume decrease after cellular swelling-domain-containing protein</fullName>
    </recommendedName>
</protein>
<dbReference type="OrthoDB" id="19714at2759"/>
<reference evidence="6" key="1">
    <citation type="journal article" date="2020" name="Stud. Mycol.">
        <title>101 Dothideomycetes genomes: a test case for predicting lifestyles and emergence of pathogens.</title>
        <authorList>
            <person name="Haridas S."/>
            <person name="Albert R."/>
            <person name="Binder M."/>
            <person name="Bloem J."/>
            <person name="Labutti K."/>
            <person name="Salamov A."/>
            <person name="Andreopoulos B."/>
            <person name="Baker S."/>
            <person name="Barry K."/>
            <person name="Bills G."/>
            <person name="Bluhm B."/>
            <person name="Cannon C."/>
            <person name="Castanera R."/>
            <person name="Culley D."/>
            <person name="Daum C."/>
            <person name="Ezra D."/>
            <person name="Gonzalez J."/>
            <person name="Henrissat B."/>
            <person name="Kuo A."/>
            <person name="Liang C."/>
            <person name="Lipzen A."/>
            <person name="Lutzoni F."/>
            <person name="Magnuson J."/>
            <person name="Mondo S."/>
            <person name="Nolan M."/>
            <person name="Ohm R."/>
            <person name="Pangilinan J."/>
            <person name="Park H.-J."/>
            <person name="Ramirez L."/>
            <person name="Alfaro M."/>
            <person name="Sun H."/>
            <person name="Tritt A."/>
            <person name="Yoshinaga Y."/>
            <person name="Zwiers L.-H."/>
            <person name="Turgeon B."/>
            <person name="Goodwin S."/>
            <person name="Spatafora J."/>
            <person name="Crous P."/>
            <person name="Grigoriev I."/>
        </authorList>
    </citation>
    <scope>NUCLEOTIDE SEQUENCE</scope>
    <source>
        <strain evidence="6">CBS 260.36</strain>
    </source>
</reference>
<sequence length="328" mass="34675">MSNHGEQVSHPAAKTSNFAREASHKFIASINIKSPPFIKHNIKQATHFFPTPRMDLQPLSTPPDESTFQPLSEYQSATPATFFSGPPVLHHHSPHCTLTLSSDDLSVDPILSALAPSSSSTSPTGLNGSSPTSDSISLDVSTYVLSTTLLLWSDPANKGVSIPYRAISLHAVQGSGIWLQLCLDDVRNVPDEELRTLEMVLTPSSAPSDSTSDVTAAGTTNGGTEGANAGGARGPNARPQTEVQRLFEALSACADLHPDPVEEDEGGLGVGGDGELGGQWITAENMHEFEGQEGEEDLEGLGPGAGTRRGPDEDAGEDGDETKWRRTD</sequence>
<feature type="compositionally biased region" description="Gly residues" evidence="5">
    <location>
        <begin position="267"/>
        <end position="277"/>
    </location>
</feature>
<name>A0A9P4MGC6_9PEZI</name>
<evidence type="ECO:0000256" key="5">
    <source>
        <dbReference type="SAM" id="MobiDB-lite"/>
    </source>
</evidence>
<dbReference type="GO" id="GO:0034715">
    <property type="term" value="C:pICln-Sm protein complex"/>
    <property type="evidence" value="ECO:0007669"/>
    <property type="project" value="TreeGrafter"/>
</dbReference>
<organism evidence="6 7">
    <name type="scientific">Myriangium duriaei CBS 260.36</name>
    <dbReference type="NCBI Taxonomy" id="1168546"/>
    <lineage>
        <taxon>Eukaryota</taxon>
        <taxon>Fungi</taxon>
        <taxon>Dikarya</taxon>
        <taxon>Ascomycota</taxon>
        <taxon>Pezizomycotina</taxon>
        <taxon>Dothideomycetes</taxon>
        <taxon>Dothideomycetidae</taxon>
        <taxon>Myriangiales</taxon>
        <taxon>Myriangiaceae</taxon>
        <taxon>Myriangium</taxon>
    </lineage>
</organism>
<evidence type="ECO:0000313" key="7">
    <source>
        <dbReference type="Proteomes" id="UP000799439"/>
    </source>
</evidence>
<feature type="compositionally biased region" description="Gly residues" evidence="5">
    <location>
        <begin position="220"/>
        <end position="233"/>
    </location>
</feature>
<dbReference type="InterPro" id="IPR011993">
    <property type="entry name" value="PH-like_dom_sf"/>
</dbReference>
<dbReference type="Pfam" id="PF03517">
    <property type="entry name" value="Voldacs"/>
    <property type="match status" value="1"/>
</dbReference>
<dbReference type="InterPro" id="IPR039924">
    <property type="entry name" value="ICln/Lot5/Saf5"/>
</dbReference>